<dbReference type="PROSITE" id="PS00688">
    <property type="entry name" value="SIGMA54_INTERACT_3"/>
    <property type="match status" value="1"/>
</dbReference>
<dbReference type="PANTHER" id="PTHR32071">
    <property type="entry name" value="TRANSCRIPTIONAL REGULATORY PROTEIN"/>
    <property type="match status" value="1"/>
</dbReference>
<dbReference type="eggNOG" id="COG2204">
    <property type="taxonomic scope" value="Bacteria"/>
</dbReference>
<dbReference type="FunFam" id="3.40.50.300:FF:000006">
    <property type="entry name" value="DNA-binding transcriptional regulator NtrC"/>
    <property type="match status" value="1"/>
</dbReference>
<evidence type="ECO:0000259" key="7">
    <source>
        <dbReference type="PROSITE" id="PS50110"/>
    </source>
</evidence>
<dbReference type="EMBL" id="CP001087">
    <property type="protein sequence ID" value="ACN14293.1"/>
    <property type="molecule type" value="Genomic_DNA"/>
</dbReference>
<organism evidence="8 9">
    <name type="scientific">Desulforapulum autotrophicum (strain ATCC 43914 / DSM 3382 / VKM B-1955 / HRM2)</name>
    <name type="common">Desulfobacterium autotrophicum</name>
    <dbReference type="NCBI Taxonomy" id="177437"/>
    <lineage>
        <taxon>Bacteria</taxon>
        <taxon>Pseudomonadati</taxon>
        <taxon>Thermodesulfobacteriota</taxon>
        <taxon>Desulfobacteria</taxon>
        <taxon>Desulfobacterales</taxon>
        <taxon>Desulfobacteraceae</taxon>
        <taxon>Desulforapulum</taxon>
    </lineage>
</organism>
<dbReference type="KEGG" id="dat:HRM2_11810"/>
<dbReference type="PANTHER" id="PTHR32071:SF121">
    <property type="entry name" value="SIGMA L-DEPENDENT TRANSCRIPTIONAL REGULATOR YQIR-RELATED"/>
    <property type="match status" value="1"/>
</dbReference>
<dbReference type="Gene3D" id="3.40.50.2300">
    <property type="match status" value="1"/>
</dbReference>
<name>C0QLY7_DESAH</name>
<dbReference type="InterPro" id="IPR009057">
    <property type="entry name" value="Homeodomain-like_sf"/>
</dbReference>
<dbReference type="SMART" id="SM00448">
    <property type="entry name" value="REC"/>
    <property type="match status" value="1"/>
</dbReference>
<evidence type="ECO:0000256" key="2">
    <source>
        <dbReference type="ARBA" id="ARBA00022840"/>
    </source>
</evidence>
<dbReference type="InterPro" id="IPR025944">
    <property type="entry name" value="Sigma_54_int_dom_CS"/>
</dbReference>
<dbReference type="GO" id="GO:0005524">
    <property type="term" value="F:ATP binding"/>
    <property type="evidence" value="ECO:0007669"/>
    <property type="project" value="UniProtKB-KW"/>
</dbReference>
<evidence type="ECO:0000313" key="8">
    <source>
        <dbReference type="EMBL" id="ACN14293.1"/>
    </source>
</evidence>
<dbReference type="RefSeq" id="WP_015903082.1">
    <property type="nucleotide sequence ID" value="NC_012108.1"/>
</dbReference>
<feature type="domain" description="Response regulatory" evidence="7">
    <location>
        <begin position="5"/>
        <end position="119"/>
    </location>
</feature>
<dbReference type="InterPro" id="IPR003593">
    <property type="entry name" value="AAA+_ATPase"/>
</dbReference>
<keyword evidence="3" id="KW-0805">Transcription regulation</keyword>
<dbReference type="Proteomes" id="UP000000442">
    <property type="component" value="Chromosome"/>
</dbReference>
<evidence type="ECO:0000256" key="1">
    <source>
        <dbReference type="ARBA" id="ARBA00022741"/>
    </source>
</evidence>
<dbReference type="STRING" id="177437.HRM2_11810"/>
<keyword evidence="2" id="KW-0067">ATP-binding</keyword>
<keyword evidence="4" id="KW-0804">Transcription</keyword>
<dbReference type="SUPFAM" id="SSF52172">
    <property type="entry name" value="CheY-like"/>
    <property type="match status" value="1"/>
</dbReference>
<dbReference type="InterPro" id="IPR025662">
    <property type="entry name" value="Sigma_54_int_dom_ATP-bd_1"/>
</dbReference>
<dbReference type="Pfam" id="PF25601">
    <property type="entry name" value="AAA_lid_14"/>
    <property type="match status" value="1"/>
</dbReference>
<dbReference type="PROSITE" id="PS50045">
    <property type="entry name" value="SIGMA54_INTERACT_4"/>
    <property type="match status" value="1"/>
</dbReference>
<dbReference type="InterPro" id="IPR001789">
    <property type="entry name" value="Sig_transdc_resp-reg_receiver"/>
</dbReference>
<keyword evidence="1" id="KW-0547">Nucleotide-binding</keyword>
<reference evidence="8 9" key="1">
    <citation type="journal article" date="2009" name="Environ. Microbiol.">
        <title>Genome sequence of Desulfobacterium autotrophicum HRM2, a marine sulfate reducer oxidizing organic carbon completely to carbon dioxide.</title>
        <authorList>
            <person name="Strittmatter A.W."/>
            <person name="Liesegang H."/>
            <person name="Rabus R."/>
            <person name="Decker I."/>
            <person name="Amann J."/>
            <person name="Andres S."/>
            <person name="Henne A."/>
            <person name="Fricke W.F."/>
            <person name="Martinez-Arias R."/>
            <person name="Bartels D."/>
            <person name="Goesmann A."/>
            <person name="Krause L."/>
            <person name="Puehler A."/>
            <person name="Klenk H.P."/>
            <person name="Richter M."/>
            <person name="Schuler M."/>
            <person name="Gloeckner F.O."/>
            <person name="Meyerdierks A."/>
            <person name="Gottschalk G."/>
            <person name="Amann R."/>
        </authorList>
    </citation>
    <scope>NUCLEOTIDE SEQUENCE [LARGE SCALE GENOMIC DNA]</scope>
    <source>
        <strain evidence="9">ATCC 43914 / DSM 3382 / HRM2</strain>
    </source>
</reference>
<dbReference type="GO" id="GO:0000160">
    <property type="term" value="P:phosphorelay signal transduction system"/>
    <property type="evidence" value="ECO:0007669"/>
    <property type="project" value="InterPro"/>
</dbReference>
<dbReference type="PROSITE" id="PS50110">
    <property type="entry name" value="RESPONSE_REGULATORY"/>
    <property type="match status" value="1"/>
</dbReference>
<dbReference type="PROSITE" id="PS00675">
    <property type="entry name" value="SIGMA54_INTERACT_1"/>
    <property type="match status" value="1"/>
</dbReference>
<protein>
    <submittedName>
        <fullName evidence="8">Response regulator protein</fullName>
    </submittedName>
</protein>
<dbReference type="InterPro" id="IPR002197">
    <property type="entry name" value="HTH_Fis"/>
</dbReference>
<feature type="domain" description="Sigma-54 factor interaction" evidence="6">
    <location>
        <begin position="144"/>
        <end position="373"/>
    </location>
</feature>
<dbReference type="SMART" id="SM00382">
    <property type="entry name" value="AAA"/>
    <property type="match status" value="1"/>
</dbReference>
<dbReference type="HOGENOM" id="CLU_000445_0_6_7"/>
<evidence type="ECO:0000256" key="3">
    <source>
        <dbReference type="ARBA" id="ARBA00023015"/>
    </source>
</evidence>
<accession>C0QLY7</accession>
<dbReference type="Pfam" id="PF02954">
    <property type="entry name" value="HTH_8"/>
    <property type="match status" value="1"/>
</dbReference>
<keyword evidence="5" id="KW-0597">Phosphoprotein</keyword>
<keyword evidence="9" id="KW-1185">Reference proteome</keyword>
<gene>
    <name evidence="8" type="ordered locus">HRM2_11810</name>
</gene>
<dbReference type="Pfam" id="PF00158">
    <property type="entry name" value="Sigma54_activat"/>
    <property type="match status" value="1"/>
</dbReference>
<dbReference type="InterPro" id="IPR027417">
    <property type="entry name" value="P-loop_NTPase"/>
</dbReference>
<dbReference type="SUPFAM" id="SSF46689">
    <property type="entry name" value="Homeodomain-like"/>
    <property type="match status" value="1"/>
</dbReference>
<feature type="modified residue" description="4-aspartylphosphate" evidence="5">
    <location>
        <position position="54"/>
    </location>
</feature>
<dbReference type="GO" id="GO:0006355">
    <property type="term" value="P:regulation of DNA-templated transcription"/>
    <property type="evidence" value="ECO:0007669"/>
    <property type="project" value="InterPro"/>
</dbReference>
<dbReference type="SUPFAM" id="SSF52540">
    <property type="entry name" value="P-loop containing nucleoside triphosphate hydrolases"/>
    <property type="match status" value="1"/>
</dbReference>
<dbReference type="InterPro" id="IPR058031">
    <property type="entry name" value="AAA_lid_NorR"/>
</dbReference>
<evidence type="ECO:0000256" key="4">
    <source>
        <dbReference type="ARBA" id="ARBA00023163"/>
    </source>
</evidence>
<sequence length="463" mass="52023">MIESRILVVDDEPAIASGCKMILSEQGYRVEIEISGREGLKKLLSSPFDLVLLDIQFPHINGIDILKEVKKQRPDLAVIIMTGNGTVNNAVDAMKSGAFDFITKPFSEEQLVCSVTKALESIKLVKENNSLKKQLYDKFDFSNIIGETSEIKKIFEKIERVSPMDSTVLLDGESGTGKELFAKAIHVRSTRASCRFLAVDCSTFSSTVMESELFGHVKGAFTGAETAHEGIFGAACDGTLFLDEVGNLDLDIQGKLLRVLETGEYKPVGSNQIKKSQARVVAATNKNLVQMIKEGTFREDLFYRLNVFPIKIPPLRERRDDVPKIAYHFLRLFCRKAHKKIHGFSDDALSALVNFDWPGNVRQLKNVVERLVIMCDKEQLDHRELMDNLEIKPVALVRDIPLTLEELKRARKDFLEDSFRPVERLFLLRALDDAKGNITQAAKAVGMQRSNFSAMMKKNDIHA</sequence>
<evidence type="ECO:0000256" key="5">
    <source>
        <dbReference type="PROSITE-ProRule" id="PRU00169"/>
    </source>
</evidence>
<evidence type="ECO:0000259" key="6">
    <source>
        <dbReference type="PROSITE" id="PS50045"/>
    </source>
</evidence>
<dbReference type="InterPro" id="IPR011006">
    <property type="entry name" value="CheY-like_superfamily"/>
</dbReference>
<proteinExistence type="predicted"/>
<dbReference type="AlphaFoldDB" id="C0QLY7"/>
<dbReference type="CDD" id="cd00009">
    <property type="entry name" value="AAA"/>
    <property type="match status" value="1"/>
</dbReference>
<dbReference type="Gene3D" id="3.40.50.300">
    <property type="entry name" value="P-loop containing nucleotide triphosphate hydrolases"/>
    <property type="match status" value="1"/>
</dbReference>
<dbReference type="InterPro" id="IPR002078">
    <property type="entry name" value="Sigma_54_int"/>
</dbReference>
<dbReference type="Pfam" id="PF00072">
    <property type="entry name" value="Response_reg"/>
    <property type="match status" value="1"/>
</dbReference>
<dbReference type="Gene3D" id="1.10.10.60">
    <property type="entry name" value="Homeodomain-like"/>
    <property type="match status" value="1"/>
</dbReference>
<dbReference type="Gene3D" id="1.10.8.60">
    <property type="match status" value="1"/>
</dbReference>
<evidence type="ECO:0000313" key="9">
    <source>
        <dbReference type="Proteomes" id="UP000000442"/>
    </source>
</evidence>
<dbReference type="OrthoDB" id="9814761at2"/>
<dbReference type="GO" id="GO:0043565">
    <property type="term" value="F:sequence-specific DNA binding"/>
    <property type="evidence" value="ECO:0007669"/>
    <property type="project" value="InterPro"/>
</dbReference>